<feature type="signal peptide" evidence="3">
    <location>
        <begin position="1"/>
        <end position="21"/>
    </location>
</feature>
<dbReference type="AlphaFoldDB" id="A0A4R1RJV5"/>
<dbReference type="InterPro" id="IPR013456">
    <property type="entry name" value="XylF"/>
</dbReference>
<keyword evidence="6" id="KW-1185">Reference proteome</keyword>
<evidence type="ECO:0000313" key="5">
    <source>
        <dbReference type="EMBL" id="TCL65972.1"/>
    </source>
</evidence>
<evidence type="ECO:0000256" key="1">
    <source>
        <dbReference type="ARBA" id="ARBA00004196"/>
    </source>
</evidence>
<evidence type="ECO:0000313" key="6">
    <source>
        <dbReference type="Proteomes" id="UP000295008"/>
    </source>
</evidence>
<comment type="subcellular location">
    <subcellularLocation>
        <location evidence="1">Cell envelope</location>
    </subcellularLocation>
</comment>
<comment type="caution">
    <text evidence="5">The sequence shown here is derived from an EMBL/GenBank/DDBJ whole genome shotgun (WGS) entry which is preliminary data.</text>
</comment>
<evidence type="ECO:0000256" key="3">
    <source>
        <dbReference type="SAM" id="SignalP"/>
    </source>
</evidence>
<dbReference type="InterPro" id="IPR028082">
    <property type="entry name" value="Peripla_BP_I"/>
</dbReference>
<organism evidence="5 6">
    <name type="scientific">Hydrogenispora ethanolica</name>
    <dbReference type="NCBI Taxonomy" id="1082276"/>
    <lineage>
        <taxon>Bacteria</taxon>
        <taxon>Bacillati</taxon>
        <taxon>Bacillota</taxon>
        <taxon>Hydrogenispora</taxon>
    </lineage>
</organism>
<dbReference type="GO" id="GO:0030288">
    <property type="term" value="C:outer membrane-bounded periplasmic space"/>
    <property type="evidence" value="ECO:0007669"/>
    <property type="project" value="TreeGrafter"/>
</dbReference>
<dbReference type="EMBL" id="SLUN01000016">
    <property type="protein sequence ID" value="TCL65972.1"/>
    <property type="molecule type" value="Genomic_DNA"/>
</dbReference>
<dbReference type="PANTHER" id="PTHR30036">
    <property type="entry name" value="D-XYLOSE-BINDING PERIPLASMIC PROTEIN"/>
    <property type="match status" value="1"/>
</dbReference>
<dbReference type="SUPFAM" id="SSF53822">
    <property type="entry name" value="Periplasmic binding protein-like I"/>
    <property type="match status" value="1"/>
</dbReference>
<name>A0A4R1RJV5_HYDET</name>
<dbReference type="InterPro" id="IPR025997">
    <property type="entry name" value="SBP_2_dom"/>
</dbReference>
<accession>A0A4R1RJV5</accession>
<dbReference type="CDD" id="cd19991">
    <property type="entry name" value="PBP1_ABC_xylose_binding"/>
    <property type="match status" value="1"/>
</dbReference>
<dbReference type="GO" id="GO:0048029">
    <property type="term" value="F:monosaccharide binding"/>
    <property type="evidence" value="ECO:0007669"/>
    <property type="project" value="InterPro"/>
</dbReference>
<gene>
    <name evidence="5" type="ORF">EDC14_1016102</name>
</gene>
<feature type="domain" description="Periplasmic binding protein" evidence="4">
    <location>
        <begin position="27"/>
        <end position="285"/>
    </location>
</feature>
<dbReference type="Proteomes" id="UP000295008">
    <property type="component" value="Unassembled WGS sequence"/>
</dbReference>
<sequence length="340" mass="36987">MKKLVWMGLLLVMVASTVCMAAPKLRIGLSMDTLKEERWQKDRDIFIAEAKKRGAEVLVQSANSDDALQVSQAENLLSQGVDVLVVIPHNAEACATIVESAKKSKVPVIAYDRLIKNCNLDLYISFDNEQVGYLQASYITKLKPTGTYVYIGGAPTDNNAYMFKAGAMKVLDPLVKAGKIKIAYDQFTNDWKPEVAQSNMENALTKLNNKVDAVVAANDGTAGGVIQALTDQKLAGKVPVSGQDADLAACQRIVEGTQAMTVYKPIKKIAVASAQAAVLLAQGKKVKTNKTVDNGKIKVPFLALTPVQVDKSNMFSAVIKDGFHKLEDVYRNVPKNEWPK</sequence>
<protein>
    <submittedName>
        <fullName evidence="5">Xylose-binding protein</fullName>
    </submittedName>
</protein>
<evidence type="ECO:0000259" key="4">
    <source>
        <dbReference type="Pfam" id="PF13407"/>
    </source>
</evidence>
<keyword evidence="2 3" id="KW-0732">Signal</keyword>
<dbReference type="Pfam" id="PF13407">
    <property type="entry name" value="Peripla_BP_4"/>
    <property type="match status" value="1"/>
</dbReference>
<dbReference type="PANTHER" id="PTHR30036:SF1">
    <property type="entry name" value="D-XYLOSE-BINDING PERIPLASMIC PROTEIN"/>
    <property type="match status" value="1"/>
</dbReference>
<feature type="chain" id="PRO_5020265727" evidence="3">
    <location>
        <begin position="22"/>
        <end position="340"/>
    </location>
</feature>
<dbReference type="InterPro" id="IPR050555">
    <property type="entry name" value="Bact_Solute-Bind_Prot2"/>
</dbReference>
<proteinExistence type="predicted"/>
<dbReference type="NCBIfam" id="TIGR02634">
    <property type="entry name" value="xylF"/>
    <property type="match status" value="1"/>
</dbReference>
<dbReference type="Gene3D" id="3.40.50.2300">
    <property type="match status" value="2"/>
</dbReference>
<reference evidence="5 6" key="1">
    <citation type="submission" date="2019-03" db="EMBL/GenBank/DDBJ databases">
        <title>Genomic Encyclopedia of Type Strains, Phase IV (KMG-IV): sequencing the most valuable type-strain genomes for metagenomic binning, comparative biology and taxonomic classification.</title>
        <authorList>
            <person name="Goeker M."/>
        </authorList>
    </citation>
    <scope>NUCLEOTIDE SEQUENCE [LARGE SCALE GENOMIC DNA]</scope>
    <source>
        <strain evidence="5 6">LX-B</strain>
    </source>
</reference>
<dbReference type="GO" id="GO:0015753">
    <property type="term" value="P:D-xylose transmembrane transport"/>
    <property type="evidence" value="ECO:0007669"/>
    <property type="project" value="InterPro"/>
</dbReference>
<evidence type="ECO:0000256" key="2">
    <source>
        <dbReference type="ARBA" id="ARBA00022729"/>
    </source>
</evidence>